<feature type="transmembrane region" description="Helical" evidence="1">
    <location>
        <begin position="50"/>
        <end position="70"/>
    </location>
</feature>
<keyword evidence="3" id="KW-1185">Reference proteome</keyword>
<dbReference type="InterPro" id="IPR019051">
    <property type="entry name" value="Trp_biosyn_TM_oprn/chp"/>
</dbReference>
<reference evidence="2 3" key="1">
    <citation type="submission" date="2016-10" db="EMBL/GenBank/DDBJ databases">
        <authorList>
            <person name="Varghese N."/>
            <person name="Submissions S."/>
        </authorList>
    </citation>
    <scope>NUCLEOTIDE SEQUENCE [LARGE SCALE GENOMIC DNA]</scope>
    <source>
        <strain evidence="2 3">IAM 15147</strain>
    </source>
</reference>
<proteinExistence type="predicted"/>
<protein>
    <submittedName>
        <fullName evidence="2">Tryptophan-associated transmembrane protein (Trp_oprn_chp)</fullName>
    </submittedName>
</protein>
<comment type="caution">
    <text evidence="2">The sequence shown here is derived from an EMBL/GenBank/DDBJ whole genome shotgun (WGS) entry which is preliminary data.</text>
</comment>
<gene>
    <name evidence="2" type="ORF">SAMN04487783_2678</name>
</gene>
<evidence type="ECO:0000313" key="3">
    <source>
        <dbReference type="Proteomes" id="UP000198506"/>
    </source>
</evidence>
<evidence type="ECO:0000256" key="1">
    <source>
        <dbReference type="SAM" id="Phobius"/>
    </source>
</evidence>
<dbReference type="AlphaFoldDB" id="A0AA94HPJ5"/>
<dbReference type="EMBL" id="FOZN01000004">
    <property type="protein sequence ID" value="SFS18563.1"/>
    <property type="molecule type" value="Genomic_DNA"/>
</dbReference>
<feature type="transmembrane region" description="Helical" evidence="1">
    <location>
        <begin position="137"/>
        <end position="156"/>
    </location>
</feature>
<sequence length="186" mass="18942">MTRLLTRGRLLAALALLLAAALGLIAATQPWVSATLVDGRVLTATGQELAGALTIMSLACAVLAIVLPIAGRIWRHVLGVLALLLGAGLILHVTGARVGVAAALDALVAEATGLSGTAQGAEIAARTLEGAAGFGTAAGWVAIVAALWVLATAHRWPARAKRTARYERSGSGLAWDVMDDGEDPTR</sequence>
<accession>A0AA94HPJ5</accession>
<dbReference type="RefSeq" id="WP_092919539.1">
    <property type="nucleotide sequence ID" value="NZ_FOZN01000004.1"/>
</dbReference>
<evidence type="ECO:0000313" key="2">
    <source>
        <dbReference type="EMBL" id="SFS18563.1"/>
    </source>
</evidence>
<name>A0AA94HPJ5_9MICO</name>
<dbReference type="Proteomes" id="UP000198506">
    <property type="component" value="Unassembled WGS sequence"/>
</dbReference>
<feature type="transmembrane region" description="Helical" evidence="1">
    <location>
        <begin position="77"/>
        <end position="95"/>
    </location>
</feature>
<keyword evidence="1" id="KW-1133">Transmembrane helix</keyword>
<organism evidence="2 3">
    <name type="scientific">Agrococcus baldri</name>
    <dbReference type="NCBI Taxonomy" id="153730"/>
    <lineage>
        <taxon>Bacteria</taxon>
        <taxon>Bacillati</taxon>
        <taxon>Actinomycetota</taxon>
        <taxon>Actinomycetes</taxon>
        <taxon>Micrococcales</taxon>
        <taxon>Microbacteriaceae</taxon>
        <taxon>Agrococcus</taxon>
    </lineage>
</organism>
<keyword evidence="1" id="KW-0472">Membrane</keyword>
<dbReference type="Pfam" id="PF09534">
    <property type="entry name" value="Trp_oprn_chp"/>
    <property type="match status" value="1"/>
</dbReference>
<keyword evidence="1 2" id="KW-0812">Transmembrane</keyword>